<dbReference type="CDD" id="cd17324">
    <property type="entry name" value="MFS_NepI_like"/>
    <property type="match status" value="1"/>
</dbReference>
<organism evidence="9 10">
    <name type="scientific">Pseudooceanicola nitratireducens</name>
    <dbReference type="NCBI Taxonomy" id="517719"/>
    <lineage>
        <taxon>Bacteria</taxon>
        <taxon>Pseudomonadati</taxon>
        <taxon>Pseudomonadota</taxon>
        <taxon>Alphaproteobacteria</taxon>
        <taxon>Rhodobacterales</taxon>
        <taxon>Paracoccaceae</taxon>
        <taxon>Pseudooceanicola</taxon>
    </lineage>
</organism>
<proteinExistence type="predicted"/>
<feature type="transmembrane region" description="Helical" evidence="6">
    <location>
        <begin position="201"/>
        <end position="220"/>
    </location>
</feature>
<keyword evidence="7" id="KW-0732">Signal</keyword>
<dbReference type="Proteomes" id="UP000231644">
    <property type="component" value="Unassembled WGS sequence"/>
</dbReference>
<dbReference type="Gene3D" id="1.20.1250.20">
    <property type="entry name" value="MFS general substrate transporter like domains"/>
    <property type="match status" value="1"/>
</dbReference>
<dbReference type="SUPFAM" id="SSF103473">
    <property type="entry name" value="MFS general substrate transporter"/>
    <property type="match status" value="1"/>
</dbReference>
<dbReference type="EMBL" id="FOLX01000001">
    <property type="protein sequence ID" value="SFC29274.1"/>
    <property type="molecule type" value="Genomic_DNA"/>
</dbReference>
<feature type="domain" description="Major facilitator superfamily (MFS) profile" evidence="8">
    <location>
        <begin position="1"/>
        <end position="382"/>
    </location>
</feature>
<protein>
    <submittedName>
        <fullName evidence="9">MFS transporter, DHA1 family, inner membrane transport protein</fullName>
    </submittedName>
</protein>
<dbReference type="GO" id="GO:0022857">
    <property type="term" value="F:transmembrane transporter activity"/>
    <property type="evidence" value="ECO:0007669"/>
    <property type="project" value="InterPro"/>
</dbReference>
<keyword evidence="4 6" id="KW-1133">Transmembrane helix</keyword>
<reference evidence="9 10" key="1">
    <citation type="submission" date="2016-10" db="EMBL/GenBank/DDBJ databases">
        <authorList>
            <person name="de Groot N.N."/>
        </authorList>
    </citation>
    <scope>NUCLEOTIDE SEQUENCE [LARGE SCALE GENOMIC DNA]</scope>
    <source>
        <strain evidence="9 10">DSM 29619</strain>
    </source>
</reference>
<feature type="transmembrane region" description="Helical" evidence="6">
    <location>
        <begin position="358"/>
        <end position="377"/>
    </location>
</feature>
<dbReference type="Pfam" id="PF07690">
    <property type="entry name" value="MFS_1"/>
    <property type="match status" value="1"/>
</dbReference>
<dbReference type="OrthoDB" id="9788453at2"/>
<evidence type="ECO:0000256" key="4">
    <source>
        <dbReference type="ARBA" id="ARBA00022989"/>
    </source>
</evidence>
<comment type="subcellular location">
    <subcellularLocation>
        <location evidence="1">Cell membrane</location>
        <topology evidence="1">Multi-pass membrane protein</topology>
    </subcellularLocation>
</comment>
<evidence type="ECO:0000259" key="8">
    <source>
        <dbReference type="PROSITE" id="PS50850"/>
    </source>
</evidence>
<evidence type="ECO:0000256" key="7">
    <source>
        <dbReference type="SAM" id="SignalP"/>
    </source>
</evidence>
<keyword evidence="2" id="KW-1003">Cell membrane</keyword>
<feature type="transmembrane region" description="Helical" evidence="6">
    <location>
        <begin position="97"/>
        <end position="119"/>
    </location>
</feature>
<dbReference type="InterPro" id="IPR020846">
    <property type="entry name" value="MFS_dom"/>
</dbReference>
<dbReference type="PROSITE" id="PS50850">
    <property type="entry name" value="MFS"/>
    <property type="match status" value="1"/>
</dbReference>
<dbReference type="PANTHER" id="PTHR43124:SF10">
    <property type="entry name" value="PURINE EFFLUX PUMP PBUE"/>
    <property type="match status" value="1"/>
</dbReference>
<feature type="transmembrane region" description="Helical" evidence="6">
    <location>
        <begin position="264"/>
        <end position="286"/>
    </location>
</feature>
<dbReference type="InterPro" id="IPR050189">
    <property type="entry name" value="MFS_Efflux_Transporters"/>
</dbReference>
<feature type="transmembrane region" description="Helical" evidence="6">
    <location>
        <begin position="158"/>
        <end position="180"/>
    </location>
</feature>
<feature type="transmembrane region" description="Helical" evidence="6">
    <location>
        <begin position="37"/>
        <end position="60"/>
    </location>
</feature>
<dbReference type="GO" id="GO:0005886">
    <property type="term" value="C:plasma membrane"/>
    <property type="evidence" value="ECO:0007669"/>
    <property type="project" value="UniProtKB-SubCell"/>
</dbReference>
<evidence type="ECO:0000256" key="1">
    <source>
        <dbReference type="ARBA" id="ARBA00004651"/>
    </source>
</evidence>
<accession>A0A1I1HZB6</accession>
<evidence type="ECO:0000256" key="5">
    <source>
        <dbReference type="ARBA" id="ARBA00023136"/>
    </source>
</evidence>
<evidence type="ECO:0000256" key="6">
    <source>
        <dbReference type="SAM" id="Phobius"/>
    </source>
</evidence>
<gene>
    <name evidence="9" type="ORF">SAMN05421762_0438</name>
</gene>
<name>A0A1I1HZB6_9RHOB</name>
<keyword evidence="3 6" id="KW-0812">Transmembrane</keyword>
<evidence type="ECO:0000256" key="2">
    <source>
        <dbReference type="ARBA" id="ARBA00022475"/>
    </source>
</evidence>
<feature type="transmembrane region" description="Helical" evidence="6">
    <location>
        <begin position="67"/>
        <end position="91"/>
    </location>
</feature>
<feature type="chain" id="PRO_5014182932" evidence="7">
    <location>
        <begin position="22"/>
        <end position="389"/>
    </location>
</feature>
<dbReference type="InterPro" id="IPR036259">
    <property type="entry name" value="MFS_trans_sf"/>
</dbReference>
<dbReference type="STRING" id="517719.SAMN05421762_0438"/>
<feature type="transmembrane region" description="Helical" evidence="6">
    <location>
        <begin position="320"/>
        <end position="338"/>
    </location>
</feature>
<evidence type="ECO:0000256" key="3">
    <source>
        <dbReference type="ARBA" id="ARBA00022692"/>
    </source>
</evidence>
<keyword evidence="10" id="KW-1185">Reference proteome</keyword>
<evidence type="ECO:0000313" key="9">
    <source>
        <dbReference type="EMBL" id="SFC29274.1"/>
    </source>
</evidence>
<feature type="transmembrane region" description="Helical" evidence="6">
    <location>
        <begin position="292"/>
        <end position="313"/>
    </location>
</feature>
<dbReference type="InterPro" id="IPR011701">
    <property type="entry name" value="MFS"/>
</dbReference>
<keyword evidence="5 6" id="KW-0472">Membrane</keyword>
<sequence>MKFFALMLAPLCMTTCVFVFAGVLGPMAEDLGVSVGVAGQLQSIFTVACALFGPVLAVATQRLDRKAILATTLGALALLNAATAMMTAFPALAVLRFLTGAAGSLALPMASTIAIMLVGPERRARALALVYAGVSLAFLTGVPLGSTVGAAFGWQASFWLAAGLSALSFVMVLAFVPRVATPPAPPKGAFAAVMRWPTTGYLLVTLCAFAAIFASIGYIGPVVTSLTGLTGHGVGVIQMLSGVGSFLGLTLGARLVERQAQGPLVILFATILLSQGIFAIALIQGWSGSAGLTAVVIGMLVGSTSLFGTAPIVQSRMADAAGPAATLAFALNGSMVYLGQGVGVMLGGMMLGAMGLPFVSTAGMGVALLGILLALALRHSRLRSAVTPT</sequence>
<feature type="transmembrane region" description="Helical" evidence="6">
    <location>
        <begin position="232"/>
        <end position="252"/>
    </location>
</feature>
<dbReference type="PANTHER" id="PTHR43124">
    <property type="entry name" value="PURINE EFFLUX PUMP PBUE"/>
    <property type="match status" value="1"/>
</dbReference>
<evidence type="ECO:0000313" key="10">
    <source>
        <dbReference type="Proteomes" id="UP000231644"/>
    </source>
</evidence>
<dbReference type="AlphaFoldDB" id="A0A1I1HZB6"/>
<feature type="signal peptide" evidence="7">
    <location>
        <begin position="1"/>
        <end position="21"/>
    </location>
</feature>
<dbReference type="RefSeq" id="WP_093449814.1">
    <property type="nucleotide sequence ID" value="NZ_FNZG01000002.1"/>
</dbReference>
<feature type="transmembrane region" description="Helical" evidence="6">
    <location>
        <begin position="126"/>
        <end position="152"/>
    </location>
</feature>